<comment type="caution">
    <text evidence="9">The sequence shown here is derived from an EMBL/GenBank/DDBJ whole genome shotgun (WGS) entry which is preliminary data.</text>
</comment>
<dbReference type="FunFam" id="3.40.50.1820:FF:000002">
    <property type="entry name" value="S-formylglutathione hydrolase"/>
    <property type="match status" value="1"/>
</dbReference>
<dbReference type="InterPro" id="IPR029058">
    <property type="entry name" value="AB_hydrolase_fold"/>
</dbReference>
<evidence type="ECO:0000256" key="6">
    <source>
        <dbReference type="NCBIfam" id="TIGR02821"/>
    </source>
</evidence>
<feature type="active site" description="Charge relay system" evidence="7">
    <location>
        <position position="196"/>
    </location>
</feature>
<organism evidence="9 10">
    <name type="scientific">Rhodanobacter fulvus Jip2</name>
    <dbReference type="NCBI Taxonomy" id="1163408"/>
    <lineage>
        <taxon>Bacteria</taxon>
        <taxon>Pseudomonadati</taxon>
        <taxon>Pseudomonadota</taxon>
        <taxon>Gammaproteobacteria</taxon>
        <taxon>Lysobacterales</taxon>
        <taxon>Rhodanobacteraceae</taxon>
        <taxon>Rhodanobacter</taxon>
    </lineage>
</organism>
<dbReference type="AlphaFoldDB" id="I4VJF1"/>
<sequence>MRFALYQPPQAEHRPCPVLYFLAGLTCTEETAAIKAGAQRLAAELGLILVMPDTSPRDTGFDGATGDWEFGEGAGFYVDATEAPWSARFRMHSYVVDELPALIAANFPADTSRSGICGHSMGGHGALTIALKHPERYRSVSAFAPIVAPSQVPWGRKALPRYLGETPEAWADYDACELVRRQTFPGTILIDQGEADNFLEAQLKPELFDQACAEAGQPLLLRRHAGYDHSYWFISSFIDDHLRHHAETLV</sequence>
<dbReference type="InterPro" id="IPR000801">
    <property type="entry name" value="Esterase-like"/>
</dbReference>
<dbReference type="STRING" id="1163408.UU9_16241"/>
<dbReference type="Pfam" id="PF00756">
    <property type="entry name" value="Esterase"/>
    <property type="match status" value="1"/>
</dbReference>
<protein>
    <recommendedName>
        <fullName evidence="2 6">S-formylglutathione hydrolase</fullName>
        <ecNumber evidence="2 6">3.1.2.12</ecNumber>
    </recommendedName>
</protein>
<dbReference type="PANTHER" id="PTHR10061">
    <property type="entry name" value="S-FORMYLGLUTATHIONE HYDROLASE"/>
    <property type="match status" value="1"/>
</dbReference>
<accession>I4VJF1</accession>
<dbReference type="NCBIfam" id="TIGR02821">
    <property type="entry name" value="fghA_ester_D"/>
    <property type="match status" value="1"/>
</dbReference>
<evidence type="ECO:0000256" key="5">
    <source>
        <dbReference type="ARBA" id="ARBA00047590"/>
    </source>
</evidence>
<dbReference type="GO" id="GO:0046294">
    <property type="term" value="P:formaldehyde catabolic process"/>
    <property type="evidence" value="ECO:0007669"/>
    <property type="project" value="InterPro"/>
</dbReference>
<dbReference type="GO" id="GO:0005829">
    <property type="term" value="C:cytosol"/>
    <property type="evidence" value="ECO:0007669"/>
    <property type="project" value="TreeGrafter"/>
</dbReference>
<dbReference type="SUPFAM" id="SSF53474">
    <property type="entry name" value="alpha/beta-Hydrolases"/>
    <property type="match status" value="1"/>
</dbReference>
<feature type="active site" description="Charge relay system" evidence="7">
    <location>
        <position position="120"/>
    </location>
</feature>
<evidence type="ECO:0000256" key="7">
    <source>
        <dbReference type="PIRSR" id="PIRSR614186-1"/>
    </source>
</evidence>
<reference evidence="9 10" key="1">
    <citation type="journal article" date="2012" name="J. Bacteriol.">
        <title>Genome sequences for six rhodanobacter strains, isolated from soils and the terrestrial subsurface, with variable denitrification capabilities.</title>
        <authorList>
            <person name="Kostka J.E."/>
            <person name="Green S.J."/>
            <person name="Rishishwar L."/>
            <person name="Prakash O."/>
            <person name="Katz L.S."/>
            <person name="Marino-Ramirez L."/>
            <person name="Jordan I.K."/>
            <person name="Munk C."/>
            <person name="Ivanova N."/>
            <person name="Mikhailova N."/>
            <person name="Watson D.B."/>
            <person name="Brown S.D."/>
            <person name="Palumbo A.V."/>
            <person name="Brooks S.C."/>
        </authorList>
    </citation>
    <scope>NUCLEOTIDE SEQUENCE [LARGE SCALE GENOMIC DNA]</scope>
    <source>
        <strain evidence="10">Jip2T</strain>
    </source>
</reference>
<dbReference type="PATRIC" id="fig|1163408.3.peg.3289"/>
<dbReference type="EC" id="3.1.2.12" evidence="2 6"/>
<comment type="similarity">
    <text evidence="1 8">Belongs to the esterase D family.</text>
</comment>
<dbReference type="GO" id="GO:0018738">
    <property type="term" value="F:S-formylglutathione hydrolase activity"/>
    <property type="evidence" value="ECO:0007669"/>
    <property type="project" value="UniProtKB-UniRule"/>
</dbReference>
<name>I4VJF1_9GAMM</name>
<dbReference type="eggNOG" id="COG0627">
    <property type="taxonomic scope" value="Bacteria"/>
</dbReference>
<comment type="function">
    <text evidence="8">Serine hydrolase involved in the detoxification of formaldehyde.</text>
</comment>
<dbReference type="Proteomes" id="UP000004210">
    <property type="component" value="Unassembled WGS sequence"/>
</dbReference>
<evidence type="ECO:0000256" key="1">
    <source>
        <dbReference type="ARBA" id="ARBA00005622"/>
    </source>
</evidence>
<evidence type="ECO:0000256" key="3">
    <source>
        <dbReference type="ARBA" id="ARBA00022487"/>
    </source>
</evidence>
<comment type="catalytic activity">
    <reaction evidence="5 8">
        <text>S-formylglutathione + H2O = formate + glutathione + H(+)</text>
        <dbReference type="Rhea" id="RHEA:14961"/>
        <dbReference type="ChEBI" id="CHEBI:15377"/>
        <dbReference type="ChEBI" id="CHEBI:15378"/>
        <dbReference type="ChEBI" id="CHEBI:15740"/>
        <dbReference type="ChEBI" id="CHEBI:57688"/>
        <dbReference type="ChEBI" id="CHEBI:57925"/>
        <dbReference type="EC" id="3.1.2.12"/>
    </reaction>
</comment>
<feature type="active site" description="Charge relay system" evidence="7">
    <location>
        <position position="229"/>
    </location>
</feature>
<evidence type="ECO:0000313" key="9">
    <source>
        <dbReference type="EMBL" id="EIL87342.1"/>
    </source>
</evidence>
<evidence type="ECO:0000256" key="2">
    <source>
        <dbReference type="ARBA" id="ARBA00012479"/>
    </source>
</evidence>
<dbReference type="Gene3D" id="3.40.50.1820">
    <property type="entry name" value="alpha/beta hydrolase"/>
    <property type="match status" value="1"/>
</dbReference>
<keyword evidence="4 8" id="KW-0378">Hydrolase</keyword>
<keyword evidence="10" id="KW-1185">Reference proteome</keyword>
<evidence type="ECO:0000256" key="8">
    <source>
        <dbReference type="RuleBase" id="RU363068"/>
    </source>
</evidence>
<evidence type="ECO:0000256" key="4">
    <source>
        <dbReference type="ARBA" id="ARBA00022801"/>
    </source>
</evidence>
<dbReference type="InterPro" id="IPR014186">
    <property type="entry name" value="S-formylglutathione_hydrol"/>
</dbReference>
<keyword evidence="3 8" id="KW-0719">Serine esterase</keyword>
<evidence type="ECO:0000313" key="10">
    <source>
        <dbReference type="Proteomes" id="UP000004210"/>
    </source>
</evidence>
<proteinExistence type="inferred from homology"/>
<dbReference type="GO" id="GO:0052689">
    <property type="term" value="F:carboxylic ester hydrolase activity"/>
    <property type="evidence" value="ECO:0007669"/>
    <property type="project" value="UniProtKB-KW"/>
</dbReference>
<dbReference type="PANTHER" id="PTHR10061:SF0">
    <property type="entry name" value="S-FORMYLGLUTATHIONE HYDROLASE"/>
    <property type="match status" value="1"/>
</dbReference>
<gene>
    <name evidence="9" type="ORF">UU9_16241</name>
</gene>
<dbReference type="EMBL" id="AJXU01000080">
    <property type="protein sequence ID" value="EIL87342.1"/>
    <property type="molecule type" value="Genomic_DNA"/>
</dbReference>